<dbReference type="AlphaFoldDB" id="A0A7M2RDN8"/>
<name>A0A7M2RDN8_9FIRM</name>
<organism evidence="2 3">
    <name type="scientific">Blautia liquoris</name>
    <dbReference type="NCBI Taxonomy" id="2779518"/>
    <lineage>
        <taxon>Bacteria</taxon>
        <taxon>Bacillati</taxon>
        <taxon>Bacillota</taxon>
        <taxon>Clostridia</taxon>
        <taxon>Lachnospirales</taxon>
        <taxon>Lachnospiraceae</taxon>
        <taxon>Blautia</taxon>
    </lineage>
</organism>
<keyword evidence="3" id="KW-1185">Reference proteome</keyword>
<dbReference type="CDD" id="cd08563">
    <property type="entry name" value="GDPD_TtGDE_like"/>
    <property type="match status" value="1"/>
</dbReference>
<dbReference type="PROSITE" id="PS51704">
    <property type="entry name" value="GP_PDE"/>
    <property type="match status" value="1"/>
</dbReference>
<proteinExistence type="predicted"/>
<dbReference type="EMBL" id="CP063304">
    <property type="protein sequence ID" value="QOV18406.1"/>
    <property type="molecule type" value="Genomic_DNA"/>
</dbReference>
<dbReference type="InterPro" id="IPR017946">
    <property type="entry name" value="PLC-like_Pdiesterase_TIM-brl"/>
</dbReference>
<dbReference type="RefSeq" id="WP_193734768.1">
    <property type="nucleotide sequence ID" value="NZ_CP063304.1"/>
</dbReference>
<feature type="domain" description="GP-PDE" evidence="1">
    <location>
        <begin position="3"/>
        <end position="239"/>
    </location>
</feature>
<accession>A0A7M2RDN8</accession>
<dbReference type="SUPFAM" id="SSF51695">
    <property type="entry name" value="PLC-like phosphodiesterases"/>
    <property type="match status" value="1"/>
</dbReference>
<dbReference type="PANTHER" id="PTHR46211">
    <property type="entry name" value="GLYCEROPHOSPHORYL DIESTER PHOSPHODIESTERASE"/>
    <property type="match status" value="1"/>
</dbReference>
<dbReference type="Proteomes" id="UP000593601">
    <property type="component" value="Chromosome"/>
</dbReference>
<evidence type="ECO:0000313" key="2">
    <source>
        <dbReference type="EMBL" id="QOV18406.1"/>
    </source>
</evidence>
<evidence type="ECO:0000313" key="3">
    <source>
        <dbReference type="Proteomes" id="UP000593601"/>
    </source>
</evidence>
<sequence length="242" mass="27457">MKTKVWAHRGASAYAPENTLEAYELAAKQKADGIELDVQLTHDGSVVVIHDETVNRVSEQKGLVAEYTLKELKKINVNKKFPKYKKATIPTLEEVYQLVRPTGMTVNVELKTSVNFYPGIEEKVLELAAKYGMEDRVIYSSFNHYSLLKLKELSKKVKTGILISDIIVDAPDYAANLGFDAVHPSMNILQVPDFVARCRENCILIHPWTVNDEKHMKLMLRYDADAIITNKPDLCREIVDSY</sequence>
<dbReference type="GO" id="GO:0008081">
    <property type="term" value="F:phosphoric diester hydrolase activity"/>
    <property type="evidence" value="ECO:0007669"/>
    <property type="project" value="InterPro"/>
</dbReference>
<dbReference type="Pfam" id="PF03009">
    <property type="entry name" value="GDPD"/>
    <property type="match status" value="1"/>
</dbReference>
<dbReference type="InterPro" id="IPR030395">
    <property type="entry name" value="GP_PDE_dom"/>
</dbReference>
<protein>
    <submittedName>
        <fullName evidence="2">Glycerophosphodiester phosphodiesterase</fullName>
    </submittedName>
</protein>
<dbReference type="PANTHER" id="PTHR46211:SF1">
    <property type="entry name" value="GLYCEROPHOSPHODIESTER PHOSPHODIESTERASE, CYTOPLASMIC"/>
    <property type="match status" value="1"/>
</dbReference>
<evidence type="ECO:0000259" key="1">
    <source>
        <dbReference type="PROSITE" id="PS51704"/>
    </source>
</evidence>
<dbReference type="GO" id="GO:0006629">
    <property type="term" value="P:lipid metabolic process"/>
    <property type="evidence" value="ECO:0007669"/>
    <property type="project" value="InterPro"/>
</dbReference>
<dbReference type="Gene3D" id="3.20.20.190">
    <property type="entry name" value="Phosphatidylinositol (PI) phosphodiesterase"/>
    <property type="match status" value="1"/>
</dbReference>
<reference evidence="2 3" key="1">
    <citation type="submission" date="2020-10" db="EMBL/GenBank/DDBJ databases">
        <title>Blautia liquoris sp.nov., isolated from the mud in a fermentation cellar used for the production of Chinese strong-flavoured liquor.</title>
        <authorList>
            <person name="Lu L."/>
        </authorList>
    </citation>
    <scope>NUCLEOTIDE SEQUENCE [LARGE SCALE GENOMIC DNA]</scope>
    <source>
        <strain evidence="2 3">LZLJ-3</strain>
    </source>
</reference>
<gene>
    <name evidence="2" type="ORF">INP51_10300</name>
</gene>
<dbReference type="KEGG" id="bliq:INP51_10300"/>